<protein>
    <submittedName>
        <fullName evidence="2">Transcriptional regulator</fullName>
    </submittedName>
</protein>
<dbReference type="InterPro" id="IPR010982">
    <property type="entry name" value="Lambda_DNA-bd_dom_sf"/>
</dbReference>
<dbReference type="Proteomes" id="UP000482960">
    <property type="component" value="Unassembled WGS sequence"/>
</dbReference>
<reference evidence="2 3" key="1">
    <citation type="submission" date="2020-03" db="EMBL/GenBank/DDBJ databases">
        <title>Whole genome shotgun sequence of Phytohabitans rumicis NBRC 108638.</title>
        <authorList>
            <person name="Komaki H."/>
            <person name="Tamura T."/>
        </authorList>
    </citation>
    <scope>NUCLEOTIDE SEQUENCE [LARGE SCALE GENOMIC DNA]</scope>
    <source>
        <strain evidence="2 3">NBRC 108638</strain>
    </source>
</reference>
<dbReference type="InterPro" id="IPR041413">
    <property type="entry name" value="MLTR_LBD"/>
</dbReference>
<dbReference type="Pfam" id="PF13560">
    <property type="entry name" value="HTH_31"/>
    <property type="match status" value="1"/>
</dbReference>
<name>A0A6V8LRW4_9ACTN</name>
<dbReference type="InterPro" id="IPR001387">
    <property type="entry name" value="Cro/C1-type_HTH"/>
</dbReference>
<evidence type="ECO:0000313" key="2">
    <source>
        <dbReference type="EMBL" id="GFJ95495.1"/>
    </source>
</evidence>
<gene>
    <name evidence="2" type="ORF">Prum_091370</name>
</gene>
<feature type="domain" description="HTH cro/C1-type" evidence="1">
    <location>
        <begin position="2"/>
        <end position="50"/>
    </location>
</feature>
<dbReference type="Gene3D" id="3.30.450.180">
    <property type="match status" value="1"/>
</dbReference>
<dbReference type="RefSeq" id="WP_308785421.1">
    <property type="nucleotide sequence ID" value="NZ_BLPG01000001.1"/>
</dbReference>
<proteinExistence type="predicted"/>
<dbReference type="SUPFAM" id="SSF47413">
    <property type="entry name" value="lambda repressor-like DNA-binding domains"/>
    <property type="match status" value="1"/>
</dbReference>
<dbReference type="PANTHER" id="PTHR35010:SF2">
    <property type="entry name" value="BLL4672 PROTEIN"/>
    <property type="match status" value="1"/>
</dbReference>
<evidence type="ECO:0000313" key="3">
    <source>
        <dbReference type="Proteomes" id="UP000482960"/>
    </source>
</evidence>
<dbReference type="GO" id="GO:0003677">
    <property type="term" value="F:DNA binding"/>
    <property type="evidence" value="ECO:0007669"/>
    <property type="project" value="InterPro"/>
</dbReference>
<dbReference type="Gene3D" id="1.10.260.40">
    <property type="entry name" value="lambda repressor-like DNA-binding domains"/>
    <property type="match status" value="1"/>
</dbReference>
<dbReference type="EMBL" id="BLPG01000001">
    <property type="protein sequence ID" value="GFJ95495.1"/>
    <property type="molecule type" value="Genomic_DNA"/>
</dbReference>
<dbReference type="Pfam" id="PF17765">
    <property type="entry name" value="MLTR_LBD"/>
    <property type="match status" value="1"/>
</dbReference>
<sequence length="257" mass="28420">MAGLRRAEVAQLAGVSVEYYSRLERGNLTGVSDSVLDALARALRLDEAERAHLYDLARAAGPAARKRRRPPPQGVRANVQRLLDAMTEAPAVVMNGRTDALAANQLGRALFVPVYAGPSRPPNFARFTFLDSRARDFWGDWDRIADDTVEMLRAQAGRDPYDRALTDLIGELSTRSEEFRTRWAAHDVRLHRTGIKHFRHPVIGELHLTFEVMDLATDEGLSLVAYGTEPGTASEDGLRLLASWSATQAQDADANRS</sequence>
<dbReference type="AlphaFoldDB" id="A0A6V8LRW4"/>
<organism evidence="2 3">
    <name type="scientific">Phytohabitans rumicis</name>
    <dbReference type="NCBI Taxonomy" id="1076125"/>
    <lineage>
        <taxon>Bacteria</taxon>
        <taxon>Bacillati</taxon>
        <taxon>Actinomycetota</taxon>
        <taxon>Actinomycetes</taxon>
        <taxon>Micromonosporales</taxon>
        <taxon>Micromonosporaceae</taxon>
    </lineage>
</organism>
<dbReference type="SMART" id="SM00530">
    <property type="entry name" value="HTH_XRE"/>
    <property type="match status" value="1"/>
</dbReference>
<dbReference type="PANTHER" id="PTHR35010">
    <property type="entry name" value="BLL4672 PROTEIN-RELATED"/>
    <property type="match status" value="1"/>
</dbReference>
<dbReference type="CDD" id="cd00093">
    <property type="entry name" value="HTH_XRE"/>
    <property type="match status" value="1"/>
</dbReference>
<evidence type="ECO:0000259" key="1">
    <source>
        <dbReference type="PROSITE" id="PS50943"/>
    </source>
</evidence>
<keyword evidence="3" id="KW-1185">Reference proteome</keyword>
<comment type="caution">
    <text evidence="2">The sequence shown here is derived from an EMBL/GenBank/DDBJ whole genome shotgun (WGS) entry which is preliminary data.</text>
</comment>
<dbReference type="PROSITE" id="PS50943">
    <property type="entry name" value="HTH_CROC1"/>
    <property type="match status" value="1"/>
</dbReference>
<reference evidence="2 3" key="2">
    <citation type="submission" date="2020-03" db="EMBL/GenBank/DDBJ databases">
        <authorList>
            <person name="Ichikawa N."/>
            <person name="Kimura A."/>
            <person name="Kitahashi Y."/>
            <person name="Uohara A."/>
        </authorList>
    </citation>
    <scope>NUCLEOTIDE SEQUENCE [LARGE SCALE GENOMIC DNA]</scope>
    <source>
        <strain evidence="2 3">NBRC 108638</strain>
    </source>
</reference>
<accession>A0A6V8LRW4</accession>